<evidence type="ECO:0000256" key="6">
    <source>
        <dbReference type="SAM" id="Phobius"/>
    </source>
</evidence>
<protein>
    <submittedName>
        <fullName evidence="8">Cation transporter</fullName>
    </submittedName>
</protein>
<feature type="transmembrane region" description="Helical" evidence="6">
    <location>
        <begin position="153"/>
        <end position="170"/>
    </location>
</feature>
<accession>A0ABW3BXF0</accession>
<dbReference type="PANTHER" id="PTHR11562">
    <property type="entry name" value="CATION EFFLUX PROTEIN/ ZINC TRANSPORTER"/>
    <property type="match status" value="1"/>
</dbReference>
<evidence type="ECO:0000256" key="4">
    <source>
        <dbReference type="ARBA" id="ARBA00022989"/>
    </source>
</evidence>
<dbReference type="Gene3D" id="1.20.1510.10">
    <property type="entry name" value="Cation efflux protein transmembrane domain"/>
    <property type="match status" value="1"/>
</dbReference>
<dbReference type="Pfam" id="PF01545">
    <property type="entry name" value="Cation_efflux"/>
    <property type="match status" value="1"/>
</dbReference>
<keyword evidence="9" id="KW-1185">Reference proteome</keyword>
<proteinExistence type="predicted"/>
<keyword evidence="2 6" id="KW-0812">Transmembrane</keyword>
<feature type="domain" description="Cation efflux protein transmembrane" evidence="7">
    <location>
        <begin position="23"/>
        <end position="201"/>
    </location>
</feature>
<evidence type="ECO:0000313" key="8">
    <source>
        <dbReference type="EMBL" id="MFD0846925.1"/>
    </source>
</evidence>
<dbReference type="InterPro" id="IPR027469">
    <property type="entry name" value="Cation_efflux_TMD_sf"/>
</dbReference>
<feature type="transmembrane region" description="Helical" evidence="6">
    <location>
        <begin position="86"/>
        <end position="108"/>
    </location>
</feature>
<dbReference type="PANTHER" id="PTHR11562:SF17">
    <property type="entry name" value="RE54080P-RELATED"/>
    <property type="match status" value="1"/>
</dbReference>
<dbReference type="InterPro" id="IPR058533">
    <property type="entry name" value="Cation_efflux_TM"/>
</dbReference>
<keyword evidence="3" id="KW-0406">Ion transport</keyword>
<organism evidence="8 9">
    <name type="scientific">Sphingosinicella xenopeptidilytica</name>
    <dbReference type="NCBI Taxonomy" id="364098"/>
    <lineage>
        <taxon>Bacteria</taxon>
        <taxon>Pseudomonadati</taxon>
        <taxon>Pseudomonadota</taxon>
        <taxon>Alphaproteobacteria</taxon>
        <taxon>Sphingomonadales</taxon>
        <taxon>Sphingosinicellaceae</taxon>
        <taxon>Sphingosinicella</taxon>
    </lineage>
</organism>
<keyword evidence="3" id="KW-0864">Zinc transport</keyword>
<evidence type="ECO:0000313" key="9">
    <source>
        <dbReference type="Proteomes" id="UP001597124"/>
    </source>
</evidence>
<feature type="transmembrane region" description="Helical" evidence="6">
    <location>
        <begin position="22"/>
        <end position="44"/>
    </location>
</feature>
<keyword evidence="3" id="KW-0862">Zinc</keyword>
<dbReference type="InterPro" id="IPR050681">
    <property type="entry name" value="CDF/SLC30A"/>
</dbReference>
<comment type="subcellular location">
    <subcellularLocation>
        <location evidence="1">Membrane</location>
        <topology evidence="1">Multi-pass membrane protein</topology>
    </subcellularLocation>
</comment>
<evidence type="ECO:0000256" key="2">
    <source>
        <dbReference type="ARBA" id="ARBA00022692"/>
    </source>
</evidence>
<keyword evidence="5 6" id="KW-0472">Membrane</keyword>
<dbReference type="EMBL" id="JBHTIK010000001">
    <property type="protein sequence ID" value="MFD0846925.1"/>
    <property type="molecule type" value="Genomic_DNA"/>
</dbReference>
<dbReference type="RefSeq" id="WP_381485002.1">
    <property type="nucleotide sequence ID" value="NZ_JBHTIK010000001.1"/>
</dbReference>
<reference evidence="9" key="1">
    <citation type="journal article" date="2019" name="Int. J. Syst. Evol. Microbiol.">
        <title>The Global Catalogue of Microorganisms (GCM) 10K type strain sequencing project: providing services to taxonomists for standard genome sequencing and annotation.</title>
        <authorList>
            <consortium name="The Broad Institute Genomics Platform"/>
            <consortium name="The Broad Institute Genome Sequencing Center for Infectious Disease"/>
            <person name="Wu L."/>
            <person name="Ma J."/>
        </authorList>
    </citation>
    <scope>NUCLEOTIDE SEQUENCE [LARGE SCALE GENOMIC DNA]</scope>
    <source>
        <strain evidence="9">CCUG 52537</strain>
    </source>
</reference>
<comment type="caution">
    <text evidence="8">The sequence shown here is derived from an EMBL/GenBank/DDBJ whole genome shotgun (WGS) entry which is preliminary data.</text>
</comment>
<dbReference type="SUPFAM" id="SSF161111">
    <property type="entry name" value="Cation efflux protein transmembrane domain-like"/>
    <property type="match status" value="1"/>
</dbReference>
<name>A0ABW3BXF0_SPHXN</name>
<keyword evidence="4 6" id="KW-1133">Transmembrane helix</keyword>
<keyword evidence="3" id="KW-0813">Transport</keyword>
<evidence type="ECO:0000256" key="3">
    <source>
        <dbReference type="ARBA" id="ARBA00022906"/>
    </source>
</evidence>
<feature type="transmembrane region" description="Helical" evidence="6">
    <location>
        <begin position="114"/>
        <end position="133"/>
    </location>
</feature>
<evidence type="ECO:0000259" key="7">
    <source>
        <dbReference type="Pfam" id="PF01545"/>
    </source>
</evidence>
<feature type="transmembrane region" description="Helical" evidence="6">
    <location>
        <begin position="176"/>
        <end position="194"/>
    </location>
</feature>
<dbReference type="Proteomes" id="UP001597124">
    <property type="component" value="Unassembled WGS sequence"/>
</dbReference>
<evidence type="ECO:0000256" key="5">
    <source>
        <dbReference type="ARBA" id="ARBA00023136"/>
    </source>
</evidence>
<gene>
    <name evidence="8" type="ORF">ACFQ00_01175</name>
</gene>
<evidence type="ECO:0000256" key="1">
    <source>
        <dbReference type="ARBA" id="ARBA00004141"/>
    </source>
</evidence>
<sequence>MAGGCCGCETKAPVVDKAWRRVLWIALAINAGMFAVEIAAGVAAHSASLKADALDFLGDSANYAISLGVAGMALEWRARAALLKGISLLLLGLWVLGTTVWMTFAGTLPKAETMGIVGVLALLANLACAVMLWRHRDGDANRRSVWICSRNDAIGNVAVVAAALGVFGTGTAWPDLAVAVILAGLGVSGGWQIIRQARSELKTGREPQAISIVSVGESCSTSASSASRETATQPCV</sequence>
<feature type="transmembrane region" description="Helical" evidence="6">
    <location>
        <begin position="56"/>
        <end position="74"/>
    </location>
</feature>